<dbReference type="EMBL" id="SMKX01000113">
    <property type="protein sequence ID" value="TDD51605.1"/>
    <property type="molecule type" value="Genomic_DNA"/>
</dbReference>
<keyword evidence="3" id="KW-1185">Reference proteome</keyword>
<proteinExistence type="predicted"/>
<dbReference type="PROSITE" id="PS50819">
    <property type="entry name" value="INTEIN_ENDONUCLEASE"/>
    <property type="match status" value="1"/>
</dbReference>
<comment type="caution">
    <text evidence="2">The sequence shown here is derived from an EMBL/GenBank/DDBJ whole genome shotgun (WGS) entry which is preliminary data.</text>
</comment>
<dbReference type="SUPFAM" id="SSF55608">
    <property type="entry name" value="Homing endonucleases"/>
    <property type="match status" value="1"/>
</dbReference>
<dbReference type="InterPro" id="IPR004042">
    <property type="entry name" value="Intein_endonuc_central"/>
</dbReference>
<dbReference type="OrthoDB" id="3803971at2"/>
<dbReference type="Proteomes" id="UP000295124">
    <property type="component" value="Unassembled WGS sequence"/>
</dbReference>
<organism evidence="2 3">
    <name type="scientific">Kribbella antibiotica</name>
    <dbReference type="NCBI Taxonomy" id="190195"/>
    <lineage>
        <taxon>Bacteria</taxon>
        <taxon>Bacillati</taxon>
        <taxon>Actinomycetota</taxon>
        <taxon>Actinomycetes</taxon>
        <taxon>Propionibacteriales</taxon>
        <taxon>Kribbellaceae</taxon>
        <taxon>Kribbella</taxon>
    </lineage>
</organism>
<name>A0A4R4Z154_9ACTN</name>
<evidence type="ECO:0000313" key="3">
    <source>
        <dbReference type="Proteomes" id="UP000295124"/>
    </source>
</evidence>
<dbReference type="InterPro" id="IPR027434">
    <property type="entry name" value="Homing_endonucl"/>
</dbReference>
<sequence>MAVERIARRLVLTTRGGHKRETNDDETVFASLGDQPGEVVASSLRVGDFLGIRYGGYSWPTQPASLPELPYRKRYGSEKAVVFPAVMTAELAFLLGAYASEGHTTRANWSVIITNSVLHILQRVQAAWSSCFGLTARITHQVDRCPGVVVSSKRLVEFLELLGCGSRASDKAIPEVVMASTREHVLAFLQGLALDGYTANTGAGKWAICLESRRAIDSLQELLTRLGIVNAQIDKLNRQFDKTYPELYAAGPWGQEVCRLVPFLEPDKAARASEFLERVYTGVSAADVIPGLSGRELYNLIPRGRSGRNGRGTGRQQFAYLMDARTRHVSRASALRLRGIDGVELPSWLESVLDESVHFAPLISIQTGDV</sequence>
<dbReference type="Gene3D" id="3.10.28.10">
    <property type="entry name" value="Homing endonucleases"/>
    <property type="match status" value="1"/>
</dbReference>
<gene>
    <name evidence="2" type="ORF">E1263_29940</name>
</gene>
<dbReference type="GO" id="GO:0004519">
    <property type="term" value="F:endonuclease activity"/>
    <property type="evidence" value="ECO:0007669"/>
    <property type="project" value="InterPro"/>
</dbReference>
<reference evidence="2 3" key="1">
    <citation type="submission" date="2019-03" db="EMBL/GenBank/DDBJ databases">
        <title>Draft genome sequences of novel Actinobacteria.</title>
        <authorList>
            <person name="Sahin N."/>
            <person name="Ay H."/>
            <person name="Saygin H."/>
        </authorList>
    </citation>
    <scope>NUCLEOTIDE SEQUENCE [LARGE SCALE GENOMIC DNA]</scope>
    <source>
        <strain evidence="2 3">JCM 13523</strain>
    </source>
</reference>
<evidence type="ECO:0000259" key="1">
    <source>
        <dbReference type="PROSITE" id="PS50819"/>
    </source>
</evidence>
<dbReference type="AlphaFoldDB" id="A0A4R4Z154"/>
<dbReference type="RefSeq" id="WP_132173402.1">
    <property type="nucleotide sequence ID" value="NZ_SMKX01000113.1"/>
</dbReference>
<protein>
    <recommendedName>
        <fullName evidence="1">DOD-type homing endonuclease domain-containing protein</fullName>
    </recommendedName>
</protein>
<evidence type="ECO:0000313" key="2">
    <source>
        <dbReference type="EMBL" id="TDD51605.1"/>
    </source>
</evidence>
<dbReference type="Pfam" id="PF14528">
    <property type="entry name" value="LAGLIDADG_3"/>
    <property type="match status" value="1"/>
</dbReference>
<accession>A0A4R4Z154</accession>
<feature type="domain" description="DOD-type homing endonuclease" evidence="1">
    <location>
        <begin position="94"/>
        <end position="228"/>
    </location>
</feature>
<dbReference type="InterPro" id="IPR004860">
    <property type="entry name" value="LAGLIDADG_dom"/>
</dbReference>